<proteinExistence type="predicted"/>
<feature type="region of interest" description="Disordered" evidence="1">
    <location>
        <begin position="218"/>
        <end position="253"/>
    </location>
</feature>
<dbReference type="EMBL" id="KI914013">
    <property type="protein sequence ID" value="ETV91181.1"/>
    <property type="molecule type" value="Genomic_DNA"/>
</dbReference>
<evidence type="ECO:0000256" key="1">
    <source>
        <dbReference type="SAM" id="MobiDB-lite"/>
    </source>
</evidence>
<organism evidence="2">
    <name type="scientific">Aphanomyces invadans</name>
    <dbReference type="NCBI Taxonomy" id="157072"/>
    <lineage>
        <taxon>Eukaryota</taxon>
        <taxon>Sar</taxon>
        <taxon>Stramenopiles</taxon>
        <taxon>Oomycota</taxon>
        <taxon>Saprolegniomycetes</taxon>
        <taxon>Saprolegniales</taxon>
        <taxon>Verrucalvaceae</taxon>
        <taxon>Aphanomyces</taxon>
    </lineage>
</organism>
<feature type="compositionally biased region" description="Basic residues" evidence="1">
    <location>
        <begin position="234"/>
        <end position="253"/>
    </location>
</feature>
<name>A0A024TC53_9STRA</name>
<dbReference type="RefSeq" id="XP_008880212.1">
    <property type="nucleotide sequence ID" value="XM_008881990.1"/>
</dbReference>
<reference evidence="2" key="1">
    <citation type="submission" date="2013-12" db="EMBL/GenBank/DDBJ databases">
        <title>The Genome Sequence of Aphanomyces invadans NJM9701.</title>
        <authorList>
            <consortium name="The Broad Institute Genomics Platform"/>
            <person name="Russ C."/>
            <person name="Tyler B."/>
            <person name="van West P."/>
            <person name="Dieguez-Uribeondo J."/>
            <person name="Young S.K."/>
            <person name="Zeng Q."/>
            <person name="Gargeya S."/>
            <person name="Fitzgerald M."/>
            <person name="Abouelleil A."/>
            <person name="Alvarado L."/>
            <person name="Chapman S.B."/>
            <person name="Gainer-Dewar J."/>
            <person name="Goldberg J."/>
            <person name="Griggs A."/>
            <person name="Gujja S."/>
            <person name="Hansen M."/>
            <person name="Howarth C."/>
            <person name="Imamovic A."/>
            <person name="Ireland A."/>
            <person name="Larimer J."/>
            <person name="McCowan C."/>
            <person name="Murphy C."/>
            <person name="Pearson M."/>
            <person name="Poon T.W."/>
            <person name="Priest M."/>
            <person name="Roberts A."/>
            <person name="Saif S."/>
            <person name="Shea T."/>
            <person name="Sykes S."/>
            <person name="Wortman J."/>
            <person name="Nusbaum C."/>
            <person name="Birren B."/>
        </authorList>
    </citation>
    <scope>NUCLEOTIDE SEQUENCE [LARGE SCALE GENOMIC DNA]</scope>
    <source>
        <strain evidence="2">NJM9701</strain>
    </source>
</reference>
<dbReference type="VEuPathDB" id="FungiDB:H310_14183"/>
<dbReference type="AlphaFoldDB" id="A0A024TC53"/>
<evidence type="ECO:0000313" key="2">
    <source>
        <dbReference type="EMBL" id="ETV91181.1"/>
    </source>
</evidence>
<sequence>MDFFVDNNGGGGLGTPFADLAFDSRGSRCLVCGGRRLLGHVRSGRLDDCGLHIGRYFRRVVGCSSGVDSGVFDGLRSGLGGGGRLSIGRGPFWRRVLVVGNYDEERRDMVARRGAEDFLEASAARANQRFLGALEGRKETCARQGRQRSRRPVMEYLEVVEALLHDGRVVAIDGHRLDVVMDDAFGIDAVANNRNSVDVGWRRRVGIQRRRRGVVGFSRGHGDGSLGRNDRFRLGGRSRGRGVRAAHGGGPRR</sequence>
<accession>A0A024TC53</accession>
<dbReference type="GeneID" id="20091233"/>
<gene>
    <name evidence="2" type="ORF">H310_14183</name>
</gene>
<protein>
    <submittedName>
        <fullName evidence="2">Uncharacterized protein</fullName>
    </submittedName>
</protein>